<organism evidence="2 3">
    <name type="scientific">Pterulicium gracile</name>
    <dbReference type="NCBI Taxonomy" id="1884261"/>
    <lineage>
        <taxon>Eukaryota</taxon>
        <taxon>Fungi</taxon>
        <taxon>Dikarya</taxon>
        <taxon>Basidiomycota</taxon>
        <taxon>Agaricomycotina</taxon>
        <taxon>Agaricomycetes</taxon>
        <taxon>Agaricomycetidae</taxon>
        <taxon>Agaricales</taxon>
        <taxon>Pleurotineae</taxon>
        <taxon>Pterulaceae</taxon>
        <taxon>Pterulicium</taxon>
    </lineage>
</organism>
<accession>A0A5C3QP40</accession>
<gene>
    <name evidence="2" type="ORF">BDV98DRAFT_120215</name>
</gene>
<feature type="region of interest" description="Disordered" evidence="1">
    <location>
        <begin position="160"/>
        <end position="195"/>
    </location>
</feature>
<keyword evidence="3" id="KW-1185">Reference proteome</keyword>
<dbReference type="AlphaFoldDB" id="A0A5C3QP40"/>
<dbReference type="Proteomes" id="UP000305067">
    <property type="component" value="Unassembled WGS sequence"/>
</dbReference>
<feature type="compositionally biased region" description="Low complexity" evidence="1">
    <location>
        <begin position="371"/>
        <end position="409"/>
    </location>
</feature>
<protein>
    <submittedName>
        <fullName evidence="2">Uncharacterized protein</fullName>
    </submittedName>
</protein>
<feature type="region of interest" description="Disordered" evidence="1">
    <location>
        <begin position="14"/>
        <end position="33"/>
    </location>
</feature>
<feature type="compositionally biased region" description="Low complexity" evidence="1">
    <location>
        <begin position="226"/>
        <end position="252"/>
    </location>
</feature>
<name>A0A5C3QP40_9AGAR</name>
<feature type="region of interest" description="Disordered" evidence="1">
    <location>
        <begin position="336"/>
        <end position="427"/>
    </location>
</feature>
<evidence type="ECO:0000313" key="2">
    <source>
        <dbReference type="EMBL" id="TFL00124.1"/>
    </source>
</evidence>
<feature type="region of interest" description="Disordered" evidence="1">
    <location>
        <begin position="226"/>
        <end position="264"/>
    </location>
</feature>
<dbReference type="EMBL" id="ML178830">
    <property type="protein sequence ID" value="TFL00124.1"/>
    <property type="molecule type" value="Genomic_DNA"/>
</dbReference>
<proteinExistence type="predicted"/>
<sequence length="448" mass="47346">MSSVPVTPLHIPIPMSAARGQSPPPPFHPAAQAQITSYPPPLSSSSLLHQAISSSFHPIHTALTTLSLSLTHSIESDRRASAQRLETMRFQFRNVSEAHFRATAAHAREVYKAAMESTDKHWETLVGSLRSSLDAALKENDRLRAEREDDRYAEEQEGWAIAHTQDDVEDTPLPVSAHASGPDHVVERTSESDPAPLDAKLIAPTPCAHPLLNRKPQLSVFSSHSLASSSHSLPGSSLANSISSRSCSPASSTPVHTPLDAHTHSYPQSMRISMGTGMRSGVGMSMGAGAGSEPDLHDISPTSSITPSQAVAGLMRVGKGCRGRVSPSPLVFNHVESSSEVEEEGASPVVSAKRPATRSSTKPHPASMPVSSSKPLSASKPLSSSKPPSTSSKPLSSSKSPSASSKPLAMAMVPHASLGKRTRPRLSIVTEVGARGAVSGGIRKRRRV</sequence>
<evidence type="ECO:0000256" key="1">
    <source>
        <dbReference type="SAM" id="MobiDB-lite"/>
    </source>
</evidence>
<evidence type="ECO:0000313" key="3">
    <source>
        <dbReference type="Proteomes" id="UP000305067"/>
    </source>
</evidence>
<reference evidence="2 3" key="1">
    <citation type="journal article" date="2019" name="Nat. Ecol. Evol.">
        <title>Megaphylogeny resolves global patterns of mushroom evolution.</title>
        <authorList>
            <person name="Varga T."/>
            <person name="Krizsan K."/>
            <person name="Foldi C."/>
            <person name="Dima B."/>
            <person name="Sanchez-Garcia M."/>
            <person name="Sanchez-Ramirez S."/>
            <person name="Szollosi G.J."/>
            <person name="Szarkandi J.G."/>
            <person name="Papp V."/>
            <person name="Albert L."/>
            <person name="Andreopoulos W."/>
            <person name="Angelini C."/>
            <person name="Antonin V."/>
            <person name="Barry K.W."/>
            <person name="Bougher N.L."/>
            <person name="Buchanan P."/>
            <person name="Buyck B."/>
            <person name="Bense V."/>
            <person name="Catcheside P."/>
            <person name="Chovatia M."/>
            <person name="Cooper J."/>
            <person name="Damon W."/>
            <person name="Desjardin D."/>
            <person name="Finy P."/>
            <person name="Geml J."/>
            <person name="Haridas S."/>
            <person name="Hughes K."/>
            <person name="Justo A."/>
            <person name="Karasinski D."/>
            <person name="Kautmanova I."/>
            <person name="Kiss B."/>
            <person name="Kocsube S."/>
            <person name="Kotiranta H."/>
            <person name="LaButti K.M."/>
            <person name="Lechner B.E."/>
            <person name="Liimatainen K."/>
            <person name="Lipzen A."/>
            <person name="Lukacs Z."/>
            <person name="Mihaltcheva S."/>
            <person name="Morgado L.N."/>
            <person name="Niskanen T."/>
            <person name="Noordeloos M.E."/>
            <person name="Ohm R.A."/>
            <person name="Ortiz-Santana B."/>
            <person name="Ovrebo C."/>
            <person name="Racz N."/>
            <person name="Riley R."/>
            <person name="Savchenko A."/>
            <person name="Shiryaev A."/>
            <person name="Soop K."/>
            <person name="Spirin V."/>
            <person name="Szebenyi C."/>
            <person name="Tomsovsky M."/>
            <person name="Tulloss R.E."/>
            <person name="Uehling J."/>
            <person name="Grigoriev I.V."/>
            <person name="Vagvolgyi C."/>
            <person name="Papp T."/>
            <person name="Martin F.M."/>
            <person name="Miettinen O."/>
            <person name="Hibbett D.S."/>
            <person name="Nagy L.G."/>
        </authorList>
    </citation>
    <scope>NUCLEOTIDE SEQUENCE [LARGE SCALE GENOMIC DNA]</scope>
    <source>
        <strain evidence="2 3">CBS 309.79</strain>
    </source>
</reference>